<sequence length="57" mass="6486">MIYSCLEDVELALEEVIDETELAPIIEKLPEDRRLSTPCQYCGEQALYVVTNVHSDT</sequence>
<dbReference type="InterPro" id="IPR025626">
    <property type="entry name" value="YyzF"/>
</dbReference>
<dbReference type="Proteomes" id="UP000628775">
    <property type="component" value="Unassembled WGS sequence"/>
</dbReference>
<evidence type="ECO:0000313" key="1">
    <source>
        <dbReference type="EMBL" id="GGE53581.1"/>
    </source>
</evidence>
<dbReference type="RefSeq" id="WP_188697756.1">
    <property type="nucleotide sequence ID" value="NZ_BMIR01000024.1"/>
</dbReference>
<organism evidence="1 2">
    <name type="scientific">Pullulanibacillus camelliae</name>
    <dbReference type="NCBI Taxonomy" id="1707096"/>
    <lineage>
        <taxon>Bacteria</taxon>
        <taxon>Bacillati</taxon>
        <taxon>Bacillota</taxon>
        <taxon>Bacilli</taxon>
        <taxon>Bacillales</taxon>
        <taxon>Sporolactobacillaceae</taxon>
        <taxon>Pullulanibacillus</taxon>
    </lineage>
</organism>
<evidence type="ECO:0000313" key="2">
    <source>
        <dbReference type="Proteomes" id="UP000628775"/>
    </source>
</evidence>
<dbReference type="Pfam" id="PF14116">
    <property type="entry name" value="YyzF"/>
    <property type="match status" value="1"/>
</dbReference>
<name>A0A8J3DYJ8_9BACL</name>
<dbReference type="EMBL" id="BMIR01000024">
    <property type="protein sequence ID" value="GGE53581.1"/>
    <property type="molecule type" value="Genomic_DNA"/>
</dbReference>
<reference evidence="1" key="1">
    <citation type="journal article" date="2014" name="Int. J. Syst. Evol. Microbiol.">
        <title>Complete genome sequence of Corynebacterium casei LMG S-19264T (=DSM 44701T), isolated from a smear-ripened cheese.</title>
        <authorList>
            <consortium name="US DOE Joint Genome Institute (JGI-PGF)"/>
            <person name="Walter F."/>
            <person name="Albersmeier A."/>
            <person name="Kalinowski J."/>
            <person name="Ruckert C."/>
        </authorList>
    </citation>
    <scope>NUCLEOTIDE SEQUENCE</scope>
    <source>
        <strain evidence="1">CGMCC 1.15371</strain>
    </source>
</reference>
<evidence type="ECO:0008006" key="3">
    <source>
        <dbReference type="Google" id="ProtNLM"/>
    </source>
</evidence>
<dbReference type="NCBIfam" id="TIGR04129">
    <property type="entry name" value="CxxH_BA5709"/>
    <property type="match status" value="1"/>
</dbReference>
<accession>A0A8J3DYJ8</accession>
<keyword evidence="2" id="KW-1185">Reference proteome</keyword>
<dbReference type="AlphaFoldDB" id="A0A8J3DYJ8"/>
<proteinExistence type="predicted"/>
<reference evidence="1" key="2">
    <citation type="submission" date="2020-09" db="EMBL/GenBank/DDBJ databases">
        <authorList>
            <person name="Sun Q."/>
            <person name="Zhou Y."/>
        </authorList>
    </citation>
    <scope>NUCLEOTIDE SEQUENCE</scope>
    <source>
        <strain evidence="1">CGMCC 1.15371</strain>
    </source>
</reference>
<comment type="caution">
    <text evidence="1">The sequence shown here is derived from an EMBL/GenBank/DDBJ whole genome shotgun (WGS) entry which is preliminary data.</text>
</comment>
<protein>
    <recommendedName>
        <fullName evidence="3">CxxH/CxxC protein</fullName>
    </recommendedName>
</protein>
<gene>
    <name evidence="1" type="ORF">GCM10011391_35580</name>
</gene>